<dbReference type="EMBL" id="LJKE01000006">
    <property type="protein sequence ID" value="KZD74481.1"/>
    <property type="molecule type" value="Genomic_DNA"/>
</dbReference>
<accession>A0A161R9G3</accession>
<sequence length="220" mass="24795">MTKKIIDFGQAEKKAKERDSKINSIYEKLEGSGGLSEEERVIMLQVLSKMSGGEEYFIGKKKKPTDRVRFVQIITDNINYLCKTGYLTNAEKAFLIDLTPYIEFKTNILIECSNEDSEEVDADAATPSYLARKLGKDRSNLSHLMNGLLEKGVLAVAESGMTTEDGRICSSRTWFVNPNVLCCSPKDGVDKATMKIFKKSLRNFKITGDKKKHNLPIYLF</sequence>
<gene>
    <name evidence="1" type="ORF">B4088_0034</name>
</gene>
<evidence type="ECO:0000313" key="1">
    <source>
        <dbReference type="EMBL" id="KZD74481.1"/>
    </source>
</evidence>
<proteinExistence type="predicted"/>
<organism evidence="1 2">
    <name type="scientific">Bacillus cereus</name>
    <dbReference type="NCBI Taxonomy" id="1396"/>
    <lineage>
        <taxon>Bacteria</taxon>
        <taxon>Bacillati</taxon>
        <taxon>Bacillota</taxon>
        <taxon>Bacilli</taxon>
        <taxon>Bacillales</taxon>
        <taxon>Bacillaceae</taxon>
        <taxon>Bacillus</taxon>
        <taxon>Bacillus cereus group</taxon>
    </lineage>
</organism>
<reference evidence="1 2" key="1">
    <citation type="submission" date="2015-09" db="EMBL/GenBank/DDBJ databases">
        <title>Bacillus cereus food isolates.</title>
        <authorList>
            <person name="Boekhorst J."/>
        </authorList>
    </citation>
    <scope>NUCLEOTIDE SEQUENCE [LARGE SCALE GENOMIC DNA]</scope>
    <source>
        <strain evidence="1 2">B4088</strain>
    </source>
</reference>
<dbReference type="RefSeq" id="WP_000162379.1">
    <property type="nucleotide sequence ID" value="NZ_AP022890.1"/>
</dbReference>
<evidence type="ECO:0000313" key="2">
    <source>
        <dbReference type="Proteomes" id="UP000076482"/>
    </source>
</evidence>
<dbReference type="PATRIC" id="fig|1396.535.peg.523"/>
<dbReference type="Proteomes" id="UP000076482">
    <property type="component" value="Unassembled WGS sequence"/>
</dbReference>
<name>A0A161R9G3_BACCE</name>
<dbReference type="AlphaFoldDB" id="A0A161R9G3"/>
<dbReference type="GeneID" id="300962388"/>
<protein>
    <submittedName>
        <fullName evidence="1">Replication protein</fullName>
    </submittedName>
</protein>
<comment type="caution">
    <text evidence="1">The sequence shown here is derived from an EMBL/GenBank/DDBJ whole genome shotgun (WGS) entry which is preliminary data.</text>
</comment>